<dbReference type="AlphaFoldDB" id="A0AAF3EHD6"/>
<evidence type="ECO:0000313" key="3">
    <source>
        <dbReference type="WBParaSite" id="MBELARI_LOCUS13409"/>
    </source>
</evidence>
<keyword evidence="2" id="KW-1185">Reference proteome</keyword>
<feature type="transmembrane region" description="Helical" evidence="1">
    <location>
        <begin position="75"/>
        <end position="101"/>
    </location>
</feature>
<accession>A0AAF3EHD6</accession>
<feature type="transmembrane region" description="Helical" evidence="1">
    <location>
        <begin position="39"/>
        <end position="63"/>
    </location>
</feature>
<dbReference type="WBParaSite" id="MBELARI_LOCUS13409">
    <property type="protein sequence ID" value="MBELARI_LOCUS13409"/>
    <property type="gene ID" value="MBELARI_LOCUS13409"/>
</dbReference>
<name>A0AAF3EHD6_9BILA</name>
<keyword evidence="1" id="KW-1133">Transmembrane helix</keyword>
<keyword evidence="1" id="KW-0812">Transmembrane</keyword>
<organism evidence="2 3">
    <name type="scientific">Mesorhabditis belari</name>
    <dbReference type="NCBI Taxonomy" id="2138241"/>
    <lineage>
        <taxon>Eukaryota</taxon>
        <taxon>Metazoa</taxon>
        <taxon>Ecdysozoa</taxon>
        <taxon>Nematoda</taxon>
        <taxon>Chromadorea</taxon>
        <taxon>Rhabditida</taxon>
        <taxon>Rhabditina</taxon>
        <taxon>Rhabditomorpha</taxon>
        <taxon>Rhabditoidea</taxon>
        <taxon>Rhabditidae</taxon>
        <taxon>Mesorhabditinae</taxon>
        <taxon>Mesorhabditis</taxon>
    </lineage>
</organism>
<feature type="transmembrane region" description="Helical" evidence="1">
    <location>
        <begin position="121"/>
        <end position="140"/>
    </location>
</feature>
<feature type="transmembrane region" description="Helical" evidence="1">
    <location>
        <begin position="161"/>
        <end position="179"/>
    </location>
</feature>
<evidence type="ECO:0000313" key="2">
    <source>
        <dbReference type="Proteomes" id="UP000887575"/>
    </source>
</evidence>
<sequence length="301" mass="34931">MQNLLRKTHSMSDVDPDAYTYNNVTNWRFQPAFTPKIKLFQALLTLILCALSFTLCSIGIWYTQRHRGLSLSIKVYIVCDLFCRLQLAFFLGVFGTCLFSSNWYCIQTDGKSLSLFDFNSWISIFTIALQKATVLFQLAMAMNRLFAVFFDSQYYEMAGRYLPLQISIFFLLPLTLFAIQHTNIKLTTAKVLPYNTRYSFGGPLFDPRLGAFNQFYLKNREWRTHVKTSIDFASASIDVIILVIDLALLQRIRQQQKIIFNHIVYFMAVCSQWGFQFCINSPTFGYTIPTLLMPFWNGIYA</sequence>
<protein>
    <submittedName>
        <fullName evidence="3">Uncharacterized protein</fullName>
    </submittedName>
</protein>
<reference evidence="3" key="1">
    <citation type="submission" date="2024-02" db="UniProtKB">
        <authorList>
            <consortium name="WormBaseParasite"/>
        </authorList>
    </citation>
    <scope>IDENTIFICATION</scope>
</reference>
<keyword evidence="1" id="KW-0472">Membrane</keyword>
<evidence type="ECO:0000256" key="1">
    <source>
        <dbReference type="SAM" id="Phobius"/>
    </source>
</evidence>
<dbReference type="Proteomes" id="UP000887575">
    <property type="component" value="Unassembled WGS sequence"/>
</dbReference>
<proteinExistence type="predicted"/>